<dbReference type="EMBL" id="CP126980">
    <property type="protein sequence ID" value="WIM98632.1"/>
    <property type="molecule type" value="Genomic_DNA"/>
</dbReference>
<gene>
    <name evidence="1" type="ORF">ACTOB_002236</name>
</gene>
<sequence length="283" mass="30890">MPDLNPQTTLIASGTIDGLLELTDPIRMAPLYLVPEADHVRFDIELDVTDKSPADCRQLLDRIPLAVQAAVAAATGTAVQAHLTEWSYPNGGLRQIGNQIRSEWSIRTGWPAEPDRAAAAWDAFAAVAVGADRQVADLYEVFLLGVQAMQTIAPLVGLWAFSTIVETAAPLPPPRTNMAHVLELDGYLRSEGYDLPPSPTRSPSRIRAAALHPTDESPPTPEEVTWFRQLARAYLLHRTATGFTTMPIVATDRAAQRGRGRRRDRRDEGLTGLDVAEVYGRGP</sequence>
<evidence type="ECO:0000313" key="1">
    <source>
        <dbReference type="EMBL" id="WIM98632.1"/>
    </source>
</evidence>
<accession>A0ABY8WMC7</accession>
<proteinExistence type="predicted"/>
<organism evidence="1 2">
    <name type="scientific">Actinoplanes oblitus</name>
    <dbReference type="NCBI Taxonomy" id="3040509"/>
    <lineage>
        <taxon>Bacteria</taxon>
        <taxon>Bacillati</taxon>
        <taxon>Actinomycetota</taxon>
        <taxon>Actinomycetes</taxon>
        <taxon>Micromonosporales</taxon>
        <taxon>Micromonosporaceae</taxon>
        <taxon>Actinoplanes</taxon>
    </lineage>
</organism>
<reference evidence="1 2" key="1">
    <citation type="submission" date="2023-06" db="EMBL/GenBank/DDBJ databases">
        <authorList>
            <person name="Yushchuk O."/>
            <person name="Binda E."/>
            <person name="Ruckert-Reed C."/>
            <person name="Fedorenko V."/>
            <person name="Kalinowski J."/>
            <person name="Marinelli F."/>
        </authorList>
    </citation>
    <scope>NUCLEOTIDE SEQUENCE [LARGE SCALE GENOMIC DNA]</scope>
    <source>
        <strain evidence="1 2">NRRL 3884</strain>
    </source>
</reference>
<dbReference type="Proteomes" id="UP001240150">
    <property type="component" value="Chromosome"/>
</dbReference>
<keyword evidence="2" id="KW-1185">Reference proteome</keyword>
<protein>
    <submittedName>
        <fullName evidence="1">Uncharacterized protein</fullName>
    </submittedName>
</protein>
<dbReference type="RefSeq" id="WP_284920013.1">
    <property type="nucleotide sequence ID" value="NZ_CP126980.1"/>
</dbReference>
<name>A0ABY8WMC7_9ACTN</name>
<evidence type="ECO:0000313" key="2">
    <source>
        <dbReference type="Proteomes" id="UP001240150"/>
    </source>
</evidence>